<evidence type="ECO:0000256" key="2">
    <source>
        <dbReference type="SAM" id="Phobius"/>
    </source>
</evidence>
<dbReference type="Proteomes" id="UP000245959">
    <property type="component" value="Unassembled WGS sequence"/>
</dbReference>
<evidence type="ECO:0000313" key="7">
    <source>
        <dbReference type="Proteomes" id="UP000576225"/>
    </source>
</evidence>
<sequence length="241" mass="26342">MKQKFTLIELLVVIAIIAILAAMLLPSLNKARESAKKISCVNNLKQIGTALSLYSGDHGVYPAATSPVVEGRNQQYWYHRIRPYLGSPEVPTSWEQATELARKGVLFCPSTEVVYGPSGLSDTVSYAMNAFSYLAQHKKFGPAVCTDSSPTTTSPYMIKPESRAPGIPPSKIIFISELGRNPGSATGGVHPAIRNRDYYVGNAGDTLPAFRHNDGKTSLQLDLHVESAVTPQRVAWELYLY</sequence>
<name>A0A2U1B8T5_9BACT</name>
<evidence type="ECO:0000259" key="3">
    <source>
        <dbReference type="Pfam" id="PF07596"/>
    </source>
</evidence>
<keyword evidence="2" id="KW-0812">Transmembrane</keyword>
<dbReference type="SUPFAM" id="SSF54523">
    <property type="entry name" value="Pili subunits"/>
    <property type="match status" value="1"/>
</dbReference>
<keyword evidence="2" id="KW-1133">Transmembrane helix</keyword>
<organism evidence="5 6">
    <name type="scientific">Victivallis vadensis</name>
    <dbReference type="NCBI Taxonomy" id="172901"/>
    <lineage>
        <taxon>Bacteria</taxon>
        <taxon>Pseudomonadati</taxon>
        <taxon>Lentisphaerota</taxon>
        <taxon>Lentisphaeria</taxon>
        <taxon>Victivallales</taxon>
        <taxon>Victivallaceae</taxon>
        <taxon>Victivallis</taxon>
    </lineage>
</organism>
<dbReference type="PANTHER" id="PTHR30093">
    <property type="entry name" value="GENERAL SECRETION PATHWAY PROTEIN G"/>
    <property type="match status" value="1"/>
</dbReference>
<evidence type="ECO:0000256" key="1">
    <source>
        <dbReference type="ARBA" id="ARBA00022481"/>
    </source>
</evidence>
<evidence type="ECO:0000313" key="6">
    <source>
        <dbReference type="Proteomes" id="UP000245959"/>
    </source>
</evidence>
<dbReference type="GeneID" id="78294251"/>
<dbReference type="EMBL" id="QEKH01000004">
    <property type="protein sequence ID" value="PVY44937.1"/>
    <property type="molecule type" value="Genomic_DNA"/>
</dbReference>
<evidence type="ECO:0000313" key="5">
    <source>
        <dbReference type="EMBL" id="PVY44937.1"/>
    </source>
</evidence>
<dbReference type="OrthoDB" id="255848at2"/>
<dbReference type="NCBIfam" id="TIGR02532">
    <property type="entry name" value="IV_pilin_GFxxxE"/>
    <property type="match status" value="1"/>
</dbReference>
<dbReference type="InterPro" id="IPR045584">
    <property type="entry name" value="Pilin-like"/>
</dbReference>
<keyword evidence="1" id="KW-0488">Methylation</keyword>
<protein>
    <submittedName>
        <fullName evidence="4">DUF1559 domain-containing protein</fullName>
    </submittedName>
    <submittedName>
        <fullName evidence="5">Prepilin-type N-terminal cleavage/methylation domain-containing protein</fullName>
    </submittedName>
</protein>
<dbReference type="EMBL" id="JABAEW010000051">
    <property type="protein sequence ID" value="NMD88586.1"/>
    <property type="molecule type" value="Genomic_DNA"/>
</dbReference>
<dbReference type="GO" id="GO:0015628">
    <property type="term" value="P:protein secretion by the type II secretion system"/>
    <property type="evidence" value="ECO:0007669"/>
    <property type="project" value="InterPro"/>
</dbReference>
<keyword evidence="2" id="KW-0472">Membrane</keyword>
<comment type="caution">
    <text evidence="5">The sequence shown here is derived from an EMBL/GenBank/DDBJ whole genome shotgun (WGS) entry which is preliminary data.</text>
</comment>
<reference evidence="5 6" key="1">
    <citation type="submission" date="2018-04" db="EMBL/GenBank/DDBJ databases">
        <title>Genomic Encyclopedia of Type Strains, Phase IV (KMG-IV): sequencing the most valuable type-strain genomes for metagenomic binning, comparative biology and taxonomic classification.</title>
        <authorList>
            <person name="Goeker M."/>
        </authorList>
    </citation>
    <scope>NUCLEOTIDE SEQUENCE [LARGE SCALE GENOMIC DNA]</scope>
    <source>
        <strain evidence="5 6">DSM 14823</strain>
    </source>
</reference>
<feature type="domain" description="DUF1559" evidence="3">
    <location>
        <begin position="30"/>
        <end position="93"/>
    </location>
</feature>
<dbReference type="PANTHER" id="PTHR30093:SF2">
    <property type="entry name" value="TYPE II SECRETION SYSTEM PROTEIN H"/>
    <property type="match status" value="1"/>
</dbReference>
<dbReference type="AlphaFoldDB" id="A0A2U1B8T5"/>
<proteinExistence type="predicted"/>
<dbReference type="Pfam" id="PF07596">
    <property type="entry name" value="SBP_bac_10"/>
    <property type="match status" value="1"/>
</dbReference>
<dbReference type="InterPro" id="IPR000983">
    <property type="entry name" value="Bac_GSPG_pilin"/>
</dbReference>
<dbReference type="Gene3D" id="3.30.700.10">
    <property type="entry name" value="Glycoprotein, Type 4 Pilin"/>
    <property type="match status" value="1"/>
</dbReference>
<dbReference type="PRINTS" id="PR00813">
    <property type="entry name" value="BCTERIALGSPG"/>
</dbReference>
<reference evidence="4 7" key="2">
    <citation type="submission" date="2020-04" db="EMBL/GenBank/DDBJ databases">
        <authorList>
            <person name="Hitch T.C.A."/>
            <person name="Wylensek D."/>
            <person name="Clavel T."/>
        </authorList>
    </citation>
    <scope>NUCLEOTIDE SEQUENCE [LARGE SCALE GENOMIC DNA]</scope>
    <source>
        <strain evidence="4 7">COR2-253-APC-1A</strain>
    </source>
</reference>
<evidence type="ECO:0000313" key="4">
    <source>
        <dbReference type="EMBL" id="NMD88586.1"/>
    </source>
</evidence>
<feature type="transmembrane region" description="Helical" evidence="2">
    <location>
        <begin position="7"/>
        <end position="28"/>
    </location>
</feature>
<dbReference type="InterPro" id="IPR011453">
    <property type="entry name" value="DUF1559"/>
</dbReference>
<dbReference type="InterPro" id="IPR012902">
    <property type="entry name" value="N_methyl_site"/>
</dbReference>
<dbReference type="GO" id="GO:0015627">
    <property type="term" value="C:type II protein secretion system complex"/>
    <property type="evidence" value="ECO:0007669"/>
    <property type="project" value="InterPro"/>
</dbReference>
<dbReference type="RefSeq" id="WP_116882928.1">
    <property type="nucleotide sequence ID" value="NZ_CABMMC010000039.1"/>
</dbReference>
<dbReference type="Proteomes" id="UP000576225">
    <property type="component" value="Unassembled WGS sequence"/>
</dbReference>
<accession>A0A2U1B8T5</accession>
<keyword evidence="6" id="KW-1185">Reference proteome</keyword>
<gene>
    <name evidence="5" type="ORF">C8D82_10481</name>
    <name evidence="4" type="ORF">HF882_18515</name>
</gene>